<proteinExistence type="predicted"/>
<dbReference type="CDD" id="cd07377">
    <property type="entry name" value="WHTH_GntR"/>
    <property type="match status" value="1"/>
</dbReference>
<dbReference type="PANTHER" id="PTHR44846">
    <property type="entry name" value="MANNOSYL-D-GLYCERATE TRANSPORT/METABOLISM SYSTEM REPRESSOR MNGR-RELATED"/>
    <property type="match status" value="1"/>
</dbReference>
<accession>A0A7K3WKV1</accession>
<dbReference type="SUPFAM" id="SSF64288">
    <property type="entry name" value="Chorismate lyase-like"/>
    <property type="match status" value="1"/>
</dbReference>
<gene>
    <name evidence="6" type="ORF">G1H19_20385</name>
</gene>
<dbReference type="InterPro" id="IPR011663">
    <property type="entry name" value="UTRA"/>
</dbReference>
<dbReference type="Pfam" id="PF00392">
    <property type="entry name" value="GntR"/>
    <property type="match status" value="1"/>
</dbReference>
<reference evidence="6 7" key="1">
    <citation type="submission" date="2020-02" db="EMBL/GenBank/DDBJ databases">
        <title>The whole genome sequence of CPCC 205119.</title>
        <authorList>
            <person name="Jiang Z."/>
        </authorList>
    </citation>
    <scope>NUCLEOTIDE SEQUENCE [LARGE SCALE GENOMIC DNA]</scope>
    <source>
        <strain evidence="6 7">CPCC 205119</strain>
    </source>
</reference>
<dbReference type="InterPro" id="IPR028978">
    <property type="entry name" value="Chorismate_lyase_/UTRA_dom_sf"/>
</dbReference>
<dbReference type="RefSeq" id="WP_152727760.1">
    <property type="nucleotide sequence ID" value="NZ_JAABOZ010000001.1"/>
</dbReference>
<dbReference type="AlphaFoldDB" id="A0A7K3WKV1"/>
<dbReference type="EMBL" id="JAAGWK010000033">
    <property type="protein sequence ID" value="NEL56330.1"/>
    <property type="molecule type" value="Genomic_DNA"/>
</dbReference>
<feature type="domain" description="HTH gntR-type" evidence="5">
    <location>
        <begin position="3"/>
        <end position="71"/>
    </location>
</feature>
<feature type="region of interest" description="Disordered" evidence="4">
    <location>
        <begin position="239"/>
        <end position="262"/>
    </location>
</feature>
<comment type="caution">
    <text evidence="6">The sequence shown here is derived from an EMBL/GenBank/DDBJ whole genome shotgun (WGS) entry which is preliminary data.</text>
</comment>
<dbReference type="PANTHER" id="PTHR44846:SF17">
    <property type="entry name" value="GNTR-FAMILY TRANSCRIPTIONAL REGULATOR"/>
    <property type="match status" value="1"/>
</dbReference>
<dbReference type="GO" id="GO:0003700">
    <property type="term" value="F:DNA-binding transcription factor activity"/>
    <property type="evidence" value="ECO:0007669"/>
    <property type="project" value="InterPro"/>
</dbReference>
<organism evidence="6 7">
    <name type="scientific">Goekera deserti</name>
    <dbReference type="NCBI Taxonomy" id="2497753"/>
    <lineage>
        <taxon>Bacteria</taxon>
        <taxon>Bacillati</taxon>
        <taxon>Actinomycetota</taxon>
        <taxon>Actinomycetes</taxon>
        <taxon>Geodermatophilales</taxon>
        <taxon>Geodermatophilaceae</taxon>
        <taxon>Goekera</taxon>
    </lineage>
</organism>
<evidence type="ECO:0000313" key="7">
    <source>
        <dbReference type="Proteomes" id="UP000470470"/>
    </source>
</evidence>
<dbReference type="SMART" id="SM00345">
    <property type="entry name" value="HTH_GNTR"/>
    <property type="match status" value="1"/>
</dbReference>
<dbReference type="InterPro" id="IPR036390">
    <property type="entry name" value="WH_DNA-bd_sf"/>
</dbReference>
<evidence type="ECO:0000256" key="2">
    <source>
        <dbReference type="ARBA" id="ARBA00023125"/>
    </source>
</evidence>
<keyword evidence="2" id="KW-0238">DNA-binding</keyword>
<evidence type="ECO:0000256" key="3">
    <source>
        <dbReference type="ARBA" id="ARBA00023163"/>
    </source>
</evidence>
<evidence type="ECO:0000259" key="5">
    <source>
        <dbReference type="PROSITE" id="PS50949"/>
    </source>
</evidence>
<dbReference type="PROSITE" id="PS50949">
    <property type="entry name" value="HTH_GNTR"/>
    <property type="match status" value="1"/>
</dbReference>
<evidence type="ECO:0000256" key="4">
    <source>
        <dbReference type="SAM" id="MobiDB-lite"/>
    </source>
</evidence>
<name>A0A7K3WKV1_9ACTN</name>
<dbReference type="SMART" id="SM00866">
    <property type="entry name" value="UTRA"/>
    <property type="match status" value="1"/>
</dbReference>
<keyword evidence="1" id="KW-0805">Transcription regulation</keyword>
<dbReference type="Gene3D" id="1.10.10.10">
    <property type="entry name" value="Winged helix-like DNA-binding domain superfamily/Winged helix DNA-binding domain"/>
    <property type="match status" value="1"/>
</dbReference>
<dbReference type="PRINTS" id="PR00035">
    <property type="entry name" value="HTHGNTR"/>
</dbReference>
<dbReference type="GO" id="GO:0003677">
    <property type="term" value="F:DNA binding"/>
    <property type="evidence" value="ECO:0007669"/>
    <property type="project" value="UniProtKB-KW"/>
</dbReference>
<dbReference type="Pfam" id="PF07702">
    <property type="entry name" value="UTRA"/>
    <property type="match status" value="1"/>
</dbReference>
<keyword evidence="7" id="KW-1185">Reference proteome</keyword>
<dbReference type="InterPro" id="IPR000524">
    <property type="entry name" value="Tscrpt_reg_HTH_GntR"/>
</dbReference>
<dbReference type="InterPro" id="IPR050679">
    <property type="entry name" value="Bact_HTH_transcr_reg"/>
</dbReference>
<evidence type="ECO:0000313" key="6">
    <source>
        <dbReference type="EMBL" id="NEL56330.1"/>
    </source>
</evidence>
<dbReference type="Gene3D" id="3.40.1410.10">
    <property type="entry name" value="Chorismate lyase-like"/>
    <property type="match status" value="1"/>
</dbReference>
<dbReference type="InterPro" id="IPR036388">
    <property type="entry name" value="WH-like_DNA-bd_sf"/>
</dbReference>
<keyword evidence="3" id="KW-0804">Transcription</keyword>
<dbReference type="SUPFAM" id="SSF46785">
    <property type="entry name" value="Winged helix' DNA-binding domain"/>
    <property type="match status" value="1"/>
</dbReference>
<protein>
    <submittedName>
        <fullName evidence="6">GntR family transcriptional regulator</fullName>
    </submittedName>
</protein>
<sequence length="262" mass="27687">MTGGRAAELADRLRERIALGEFAGTGAIESEASLGGRYGVSRVTVRRALESLREQGLVEPRKGAGWFVVGAFHQTLALGSFRHAPSAVGELGRRVERVVVDFGFRAAPAHLLDGVLRLAPDDEVLYSRSVRSVDGEPLDLVHEWVPAAVAADISRADAQAPGIWQSLQRAGHPVDAVRQTITAAVATPADSALLGVPAGAPLLLVRRVASDATGTPIALSDHRYLAHRFALEVEFRGGPVAATPEPPGLRTVPTSPTTEENP</sequence>
<feature type="compositionally biased region" description="Polar residues" evidence="4">
    <location>
        <begin position="252"/>
        <end position="262"/>
    </location>
</feature>
<evidence type="ECO:0000256" key="1">
    <source>
        <dbReference type="ARBA" id="ARBA00023015"/>
    </source>
</evidence>
<dbReference type="Proteomes" id="UP000470470">
    <property type="component" value="Unassembled WGS sequence"/>
</dbReference>
<dbReference type="GO" id="GO:0045892">
    <property type="term" value="P:negative regulation of DNA-templated transcription"/>
    <property type="evidence" value="ECO:0007669"/>
    <property type="project" value="TreeGrafter"/>
</dbReference>